<reference evidence="1" key="1">
    <citation type="submission" date="2021-01" db="EMBL/GenBank/DDBJ databases">
        <authorList>
            <person name="Lovell J.T."/>
            <person name="Bentley N."/>
            <person name="Bhattarai G."/>
            <person name="Jenkins J.W."/>
            <person name="Sreedasyam A."/>
            <person name="Alarcon Y."/>
            <person name="Bock C."/>
            <person name="Boston L."/>
            <person name="Carlson J."/>
            <person name="Cervantes K."/>
            <person name="Clermont K."/>
            <person name="Krom N."/>
            <person name="Kubenka K."/>
            <person name="Mamidi S."/>
            <person name="Mattison C."/>
            <person name="Monteros M."/>
            <person name="Pisani C."/>
            <person name="Plott C."/>
            <person name="Rajasekar S."/>
            <person name="Rhein H.S."/>
            <person name="Rohla C."/>
            <person name="Song M."/>
            <person name="Hilaire R.S."/>
            <person name="Shu S."/>
            <person name="Wells L."/>
            <person name="Wang X."/>
            <person name="Webber J."/>
            <person name="Heerema R.J."/>
            <person name="Klein P."/>
            <person name="Conner P."/>
            <person name="Grauke L."/>
            <person name="Grimwood J."/>
            <person name="Schmutz J."/>
            <person name="Randall J.J."/>
        </authorList>
    </citation>
    <scope>NUCLEOTIDE SEQUENCE</scope>
    <source>
        <tissue evidence="1">Leaf</tissue>
    </source>
</reference>
<organism evidence="1 2">
    <name type="scientific">Carya illinoinensis</name>
    <name type="common">Pecan</name>
    <dbReference type="NCBI Taxonomy" id="32201"/>
    <lineage>
        <taxon>Eukaryota</taxon>
        <taxon>Viridiplantae</taxon>
        <taxon>Streptophyta</taxon>
        <taxon>Embryophyta</taxon>
        <taxon>Tracheophyta</taxon>
        <taxon>Spermatophyta</taxon>
        <taxon>Magnoliopsida</taxon>
        <taxon>eudicotyledons</taxon>
        <taxon>Gunneridae</taxon>
        <taxon>Pentapetalae</taxon>
        <taxon>rosids</taxon>
        <taxon>fabids</taxon>
        <taxon>Fagales</taxon>
        <taxon>Juglandaceae</taxon>
        <taxon>Carya</taxon>
    </lineage>
</organism>
<evidence type="ECO:0000313" key="2">
    <source>
        <dbReference type="Proteomes" id="UP000811246"/>
    </source>
</evidence>
<proteinExistence type="predicted"/>
<evidence type="ECO:0000313" key="1">
    <source>
        <dbReference type="EMBL" id="KAG6702821.1"/>
    </source>
</evidence>
<sequence length="102" mass="11865">MPIFTRSCLGNQAEEENKPLLEDDQTRPMFLLRILEQGLSLQDLAWDHLVARKYTHACDFQTRPISTRLYSRSPRRKKVCYCSGFLTKAPLHKTLLGITKQE</sequence>
<accession>A0A922EIR0</accession>
<dbReference type="EMBL" id="CM031831">
    <property type="protein sequence ID" value="KAG6702821.1"/>
    <property type="molecule type" value="Genomic_DNA"/>
</dbReference>
<dbReference type="Proteomes" id="UP000811246">
    <property type="component" value="Chromosome 7"/>
</dbReference>
<name>A0A922EIR0_CARIL</name>
<dbReference type="AlphaFoldDB" id="A0A922EIR0"/>
<protein>
    <submittedName>
        <fullName evidence="1">Uncharacterized protein</fullName>
    </submittedName>
</protein>
<comment type="caution">
    <text evidence="1">The sequence shown here is derived from an EMBL/GenBank/DDBJ whole genome shotgun (WGS) entry which is preliminary data.</text>
</comment>
<gene>
    <name evidence="1" type="ORF">I3842_07G055600</name>
</gene>